<reference evidence="1" key="1">
    <citation type="submission" date="2023-08" db="EMBL/GenBank/DDBJ databases">
        <title>A de novo genome assembly of Solanum verrucosum Schlechtendal, a Mexican diploid species geographically isolated from the other diploid A-genome species in potato relatives.</title>
        <authorList>
            <person name="Hosaka K."/>
        </authorList>
    </citation>
    <scope>NUCLEOTIDE SEQUENCE</scope>
    <source>
        <tissue evidence="1">Young leaves</tissue>
    </source>
</reference>
<organism evidence="1 2">
    <name type="scientific">Solanum verrucosum</name>
    <dbReference type="NCBI Taxonomy" id="315347"/>
    <lineage>
        <taxon>Eukaryota</taxon>
        <taxon>Viridiplantae</taxon>
        <taxon>Streptophyta</taxon>
        <taxon>Embryophyta</taxon>
        <taxon>Tracheophyta</taxon>
        <taxon>Spermatophyta</taxon>
        <taxon>Magnoliopsida</taxon>
        <taxon>eudicotyledons</taxon>
        <taxon>Gunneridae</taxon>
        <taxon>Pentapetalae</taxon>
        <taxon>asterids</taxon>
        <taxon>lamiids</taxon>
        <taxon>Solanales</taxon>
        <taxon>Solanaceae</taxon>
        <taxon>Solanoideae</taxon>
        <taxon>Solaneae</taxon>
        <taxon>Solanum</taxon>
    </lineage>
</organism>
<dbReference type="EMBL" id="CP133623">
    <property type="protein sequence ID" value="WMV58957.1"/>
    <property type="molecule type" value="Genomic_DNA"/>
</dbReference>
<keyword evidence="2" id="KW-1185">Reference proteome</keyword>
<feature type="non-terminal residue" evidence="1">
    <location>
        <position position="1"/>
    </location>
</feature>
<dbReference type="Proteomes" id="UP001234989">
    <property type="component" value="Chromosome 12"/>
</dbReference>
<accession>A0AAF0V608</accession>
<evidence type="ECO:0000313" key="1">
    <source>
        <dbReference type="EMBL" id="WMV58957.1"/>
    </source>
</evidence>
<name>A0AAF0V608_SOLVR</name>
<gene>
    <name evidence="1" type="ORF">MTR67_052342</name>
</gene>
<sequence length="67" mass="7667">DLATCPSSVLSPFSSCLHHLHVLGHWVGFTYWNKGQSLSYRQITNGAWRCSCFSFFVLFNFFVPFCA</sequence>
<protein>
    <submittedName>
        <fullName evidence="1">Uncharacterized protein</fullName>
    </submittedName>
</protein>
<evidence type="ECO:0000313" key="2">
    <source>
        <dbReference type="Proteomes" id="UP001234989"/>
    </source>
</evidence>
<proteinExistence type="predicted"/>
<dbReference type="AlphaFoldDB" id="A0AAF0V608"/>